<proteinExistence type="inferred from homology"/>
<dbReference type="Pfam" id="PF03748">
    <property type="entry name" value="FliL"/>
    <property type="match status" value="1"/>
</dbReference>
<evidence type="ECO:0000313" key="12">
    <source>
        <dbReference type="Proteomes" id="UP000031197"/>
    </source>
</evidence>
<dbReference type="PANTHER" id="PTHR35091">
    <property type="entry name" value="FLAGELLAR PROTEIN FLIL"/>
    <property type="match status" value="1"/>
</dbReference>
<dbReference type="GO" id="GO:0006935">
    <property type="term" value="P:chemotaxis"/>
    <property type="evidence" value="ECO:0007669"/>
    <property type="project" value="UniProtKB-KW"/>
</dbReference>
<evidence type="ECO:0000313" key="11">
    <source>
        <dbReference type="EMBL" id="KHT44710.1"/>
    </source>
</evidence>
<dbReference type="PANTHER" id="PTHR35091:SF2">
    <property type="entry name" value="FLAGELLAR PROTEIN FLIL"/>
    <property type="match status" value="1"/>
</dbReference>
<keyword evidence="11" id="KW-0282">Flagellum</keyword>
<name>A0A0B3XL26_9ALTE</name>
<dbReference type="EMBL" id="JWLW01000066">
    <property type="protein sequence ID" value="KHT44710.1"/>
    <property type="molecule type" value="Genomic_DNA"/>
</dbReference>
<dbReference type="RefSeq" id="WP_039223619.1">
    <property type="nucleotide sequence ID" value="NZ_JWLW01000066.1"/>
</dbReference>
<keyword evidence="5 10" id="KW-0145">Chemotaxis</keyword>
<evidence type="ECO:0000256" key="2">
    <source>
        <dbReference type="ARBA" id="ARBA00004162"/>
    </source>
</evidence>
<comment type="similarity">
    <text evidence="3 10">Belongs to the FliL family.</text>
</comment>
<evidence type="ECO:0000256" key="5">
    <source>
        <dbReference type="ARBA" id="ARBA00022500"/>
    </source>
</evidence>
<evidence type="ECO:0000256" key="9">
    <source>
        <dbReference type="ARBA" id="ARBA00023136"/>
    </source>
</evidence>
<keyword evidence="12" id="KW-1185">Reference proteome</keyword>
<gene>
    <name evidence="11" type="primary">fliL</name>
    <name evidence="11" type="ORF">RJ41_16440</name>
</gene>
<evidence type="ECO:0000256" key="3">
    <source>
        <dbReference type="ARBA" id="ARBA00008281"/>
    </source>
</evidence>
<comment type="caution">
    <text evidence="11">The sequence shown here is derived from an EMBL/GenBank/DDBJ whole genome shotgun (WGS) entry which is preliminary data.</text>
</comment>
<evidence type="ECO:0000256" key="7">
    <source>
        <dbReference type="ARBA" id="ARBA00022779"/>
    </source>
</evidence>
<accession>A0A0B3XL26</accession>
<dbReference type="NCBIfam" id="NF004285">
    <property type="entry name" value="PRK05696.1"/>
    <property type="match status" value="1"/>
</dbReference>
<evidence type="ECO:0000256" key="8">
    <source>
        <dbReference type="ARBA" id="ARBA00022989"/>
    </source>
</evidence>
<reference evidence="11 12" key="1">
    <citation type="submission" date="2014-12" db="EMBL/GenBank/DDBJ databases">
        <title>Genome sequencing of Alteromonas marina AD001.</title>
        <authorList>
            <person name="Adrian T.G.S."/>
            <person name="Chan K.G."/>
        </authorList>
    </citation>
    <scope>NUCLEOTIDE SEQUENCE [LARGE SCALE GENOMIC DNA]</scope>
    <source>
        <strain evidence="11 12">AD001</strain>
    </source>
</reference>
<feature type="transmembrane region" description="Helical" evidence="10">
    <location>
        <begin position="20"/>
        <end position="41"/>
    </location>
</feature>
<dbReference type="GO" id="GO:0009425">
    <property type="term" value="C:bacterial-type flagellum basal body"/>
    <property type="evidence" value="ECO:0007669"/>
    <property type="project" value="InterPro"/>
</dbReference>
<keyword evidence="11" id="KW-0969">Cilium</keyword>
<dbReference type="GO" id="GO:0005886">
    <property type="term" value="C:plasma membrane"/>
    <property type="evidence" value="ECO:0007669"/>
    <property type="project" value="UniProtKB-SubCell"/>
</dbReference>
<evidence type="ECO:0000256" key="10">
    <source>
        <dbReference type="RuleBase" id="RU364125"/>
    </source>
</evidence>
<dbReference type="AlphaFoldDB" id="A0A0B3XL26"/>
<comment type="function">
    <text evidence="1 10">Controls the rotational direction of flagella during chemotaxis.</text>
</comment>
<comment type="subcellular location">
    <subcellularLocation>
        <location evidence="10">Cell inner membrane</location>
    </subcellularLocation>
    <subcellularLocation>
        <location evidence="2">Cell membrane</location>
        <topology evidence="2">Single-pass membrane protein</topology>
    </subcellularLocation>
</comment>
<keyword evidence="6 10" id="KW-0812">Transmembrane</keyword>
<dbReference type="Proteomes" id="UP000031197">
    <property type="component" value="Unassembled WGS sequence"/>
</dbReference>
<sequence length="179" mass="18758">MADEELQVEEGGKKKGKMMLIIIIAVVLVGGGAAAYFLLFAGGDEPAAEELAEADAAAAAASAPAASTGNAEIGTALYVAMPRPFVFNVPGSGRDRLVQIKVQLLVRGSDNEELAKTHIPLIEGTLLQAFSTSNADDLVTEAGKIELREQAVTEVQKALKDITGSDVVERVLFTGFVMQ</sequence>
<protein>
    <recommendedName>
        <fullName evidence="10">Flagellar protein FliL</fullName>
    </recommendedName>
</protein>
<keyword evidence="8 10" id="KW-1133">Transmembrane helix</keyword>
<organism evidence="11 12">
    <name type="scientific">Alteromonas marina</name>
    <dbReference type="NCBI Taxonomy" id="203795"/>
    <lineage>
        <taxon>Bacteria</taxon>
        <taxon>Pseudomonadati</taxon>
        <taxon>Pseudomonadota</taxon>
        <taxon>Gammaproteobacteria</taxon>
        <taxon>Alteromonadales</taxon>
        <taxon>Alteromonadaceae</taxon>
        <taxon>Alteromonas/Salinimonas group</taxon>
        <taxon>Alteromonas</taxon>
    </lineage>
</organism>
<dbReference type="GO" id="GO:0071978">
    <property type="term" value="P:bacterial-type flagellum-dependent swarming motility"/>
    <property type="evidence" value="ECO:0007669"/>
    <property type="project" value="TreeGrafter"/>
</dbReference>
<dbReference type="InterPro" id="IPR005503">
    <property type="entry name" value="FliL"/>
</dbReference>
<evidence type="ECO:0000256" key="6">
    <source>
        <dbReference type="ARBA" id="ARBA00022692"/>
    </source>
</evidence>
<evidence type="ECO:0000256" key="1">
    <source>
        <dbReference type="ARBA" id="ARBA00002254"/>
    </source>
</evidence>
<evidence type="ECO:0000256" key="4">
    <source>
        <dbReference type="ARBA" id="ARBA00022475"/>
    </source>
</evidence>
<keyword evidence="9 10" id="KW-0472">Membrane</keyword>
<keyword evidence="4" id="KW-1003">Cell membrane</keyword>
<keyword evidence="11" id="KW-0966">Cell projection</keyword>
<dbReference type="OrthoDB" id="5829285at2"/>
<keyword evidence="7 10" id="KW-0283">Flagellar rotation</keyword>
<keyword evidence="10" id="KW-0997">Cell inner membrane</keyword>